<organism evidence="2 3">
    <name type="scientific">Cohnella suwonensis</name>
    <dbReference type="NCBI Taxonomy" id="696072"/>
    <lineage>
        <taxon>Bacteria</taxon>
        <taxon>Bacillati</taxon>
        <taxon>Bacillota</taxon>
        <taxon>Bacilli</taxon>
        <taxon>Bacillales</taxon>
        <taxon>Paenibacillaceae</taxon>
        <taxon>Cohnella</taxon>
    </lineage>
</organism>
<name>A0ABW0LVK6_9BACL</name>
<protein>
    <recommendedName>
        <fullName evidence="4">Lipoprotein</fullName>
    </recommendedName>
</protein>
<gene>
    <name evidence="2" type="ORF">ACFPPD_13755</name>
</gene>
<comment type="caution">
    <text evidence="2">The sequence shown here is derived from an EMBL/GenBank/DDBJ whole genome shotgun (WGS) entry which is preliminary data.</text>
</comment>
<evidence type="ECO:0000256" key="1">
    <source>
        <dbReference type="SAM" id="SignalP"/>
    </source>
</evidence>
<feature type="chain" id="PRO_5047028952" description="Lipoprotein" evidence="1">
    <location>
        <begin position="22"/>
        <end position="141"/>
    </location>
</feature>
<reference evidence="3" key="1">
    <citation type="journal article" date="2019" name="Int. J. Syst. Evol. Microbiol.">
        <title>The Global Catalogue of Microorganisms (GCM) 10K type strain sequencing project: providing services to taxonomists for standard genome sequencing and annotation.</title>
        <authorList>
            <consortium name="The Broad Institute Genomics Platform"/>
            <consortium name="The Broad Institute Genome Sequencing Center for Infectious Disease"/>
            <person name="Wu L."/>
            <person name="Ma J."/>
        </authorList>
    </citation>
    <scope>NUCLEOTIDE SEQUENCE [LARGE SCALE GENOMIC DNA]</scope>
    <source>
        <strain evidence="3">CCUG 57113</strain>
    </source>
</reference>
<evidence type="ECO:0008006" key="4">
    <source>
        <dbReference type="Google" id="ProtNLM"/>
    </source>
</evidence>
<sequence>MNRLLIAYMFLISIILLSACADEAEEKSPSVDPYLVVEISKPNLPDNGYDVYKTIKGTAQASAIRDILVLADNSRSSVSMARQPDRKITMHSAYPTASSEPIPYGVWLSPDRATVEIVNEFGGGYVSLSPDHSRLIREILD</sequence>
<feature type="signal peptide" evidence="1">
    <location>
        <begin position="1"/>
        <end position="21"/>
    </location>
</feature>
<dbReference type="EMBL" id="JBHSMH010000041">
    <property type="protein sequence ID" value="MFC5469794.1"/>
    <property type="molecule type" value="Genomic_DNA"/>
</dbReference>
<dbReference type="Proteomes" id="UP001596105">
    <property type="component" value="Unassembled WGS sequence"/>
</dbReference>
<accession>A0ABW0LVK6</accession>
<proteinExistence type="predicted"/>
<evidence type="ECO:0000313" key="3">
    <source>
        <dbReference type="Proteomes" id="UP001596105"/>
    </source>
</evidence>
<evidence type="ECO:0000313" key="2">
    <source>
        <dbReference type="EMBL" id="MFC5469794.1"/>
    </source>
</evidence>
<keyword evidence="1" id="KW-0732">Signal</keyword>
<keyword evidence="3" id="KW-1185">Reference proteome</keyword>
<dbReference type="RefSeq" id="WP_209745581.1">
    <property type="nucleotide sequence ID" value="NZ_JBHSMH010000041.1"/>
</dbReference>
<dbReference type="PROSITE" id="PS51257">
    <property type="entry name" value="PROKAR_LIPOPROTEIN"/>
    <property type="match status" value="1"/>
</dbReference>